<dbReference type="EMBL" id="JOWA01000087">
    <property type="protein sequence ID" value="KEZ44839.1"/>
    <property type="molecule type" value="Genomic_DNA"/>
</dbReference>
<feature type="compositionally biased region" description="Low complexity" evidence="5">
    <location>
        <begin position="76"/>
        <end position="93"/>
    </location>
</feature>
<organism evidence="9 10">
    <name type="scientific">Pseudallescheria apiosperma</name>
    <name type="common">Scedosporium apiospermum</name>
    <dbReference type="NCBI Taxonomy" id="563466"/>
    <lineage>
        <taxon>Eukaryota</taxon>
        <taxon>Fungi</taxon>
        <taxon>Dikarya</taxon>
        <taxon>Ascomycota</taxon>
        <taxon>Pezizomycotina</taxon>
        <taxon>Sordariomycetes</taxon>
        <taxon>Hypocreomycetidae</taxon>
        <taxon>Microascales</taxon>
        <taxon>Microascaceae</taxon>
        <taxon>Scedosporium</taxon>
    </lineage>
</organism>
<evidence type="ECO:0000256" key="6">
    <source>
        <dbReference type="SAM" id="Phobius"/>
    </source>
</evidence>
<feature type="region of interest" description="Disordered" evidence="5">
    <location>
        <begin position="888"/>
        <end position="930"/>
    </location>
</feature>
<comment type="caution">
    <text evidence="9">The sequence shown here is derived from an EMBL/GenBank/DDBJ whole genome shotgun (WGS) entry which is preliminary data.</text>
</comment>
<dbReference type="PANTHER" id="PTHR39469:SF1">
    <property type="entry name" value="DUF4203 DOMAIN-CONTAINING PROTEIN"/>
    <property type="match status" value="1"/>
</dbReference>
<keyword evidence="7" id="KW-0732">Signal</keyword>
<feature type="region of interest" description="Disordered" evidence="5">
    <location>
        <begin position="469"/>
        <end position="520"/>
    </location>
</feature>
<evidence type="ECO:0000256" key="4">
    <source>
        <dbReference type="ARBA" id="ARBA00023136"/>
    </source>
</evidence>
<evidence type="ECO:0000313" key="10">
    <source>
        <dbReference type="Proteomes" id="UP000028545"/>
    </source>
</evidence>
<dbReference type="RefSeq" id="XP_016644638.1">
    <property type="nucleotide sequence ID" value="XM_016785856.1"/>
</dbReference>
<name>A0A084GBX7_PSEDA</name>
<evidence type="ECO:0000313" key="9">
    <source>
        <dbReference type="EMBL" id="KEZ44839.1"/>
    </source>
</evidence>
<feature type="region of interest" description="Disordered" evidence="5">
    <location>
        <begin position="738"/>
        <end position="860"/>
    </location>
</feature>
<feature type="transmembrane region" description="Helical" evidence="6">
    <location>
        <begin position="117"/>
        <end position="135"/>
    </location>
</feature>
<feature type="transmembrane region" description="Helical" evidence="6">
    <location>
        <begin position="174"/>
        <end position="194"/>
    </location>
</feature>
<feature type="signal peptide" evidence="7">
    <location>
        <begin position="1"/>
        <end position="24"/>
    </location>
</feature>
<evidence type="ECO:0000256" key="2">
    <source>
        <dbReference type="ARBA" id="ARBA00022692"/>
    </source>
</evidence>
<evidence type="ECO:0000256" key="7">
    <source>
        <dbReference type="SAM" id="SignalP"/>
    </source>
</evidence>
<protein>
    <recommendedName>
        <fullName evidence="8">TM7S3/TM198-like domain-containing protein</fullName>
    </recommendedName>
</protein>
<dbReference type="OMA" id="VQSYRTN"/>
<evidence type="ECO:0000256" key="3">
    <source>
        <dbReference type="ARBA" id="ARBA00022989"/>
    </source>
</evidence>
<dbReference type="HOGENOM" id="CLU_003667_0_0_1"/>
<feature type="compositionally biased region" description="Polar residues" evidence="5">
    <location>
        <begin position="705"/>
        <end position="714"/>
    </location>
</feature>
<dbReference type="OrthoDB" id="102260at2759"/>
<keyword evidence="4 6" id="KW-0472">Membrane</keyword>
<dbReference type="PANTHER" id="PTHR39469">
    <property type="entry name" value="CHROMOSOME 1, WHOLE GENOME SHOTGUN SEQUENCE"/>
    <property type="match status" value="1"/>
</dbReference>
<feature type="compositionally biased region" description="Basic and acidic residues" evidence="5">
    <location>
        <begin position="757"/>
        <end position="767"/>
    </location>
</feature>
<feature type="region of interest" description="Disordered" evidence="5">
    <location>
        <begin position="585"/>
        <end position="714"/>
    </location>
</feature>
<feature type="compositionally biased region" description="Polar residues" evidence="5">
    <location>
        <begin position="593"/>
        <end position="602"/>
    </location>
</feature>
<feature type="compositionally biased region" description="Basic and acidic residues" evidence="5">
    <location>
        <begin position="650"/>
        <end position="659"/>
    </location>
</feature>
<evidence type="ECO:0000256" key="5">
    <source>
        <dbReference type="SAM" id="MobiDB-lite"/>
    </source>
</evidence>
<reference evidence="9 10" key="1">
    <citation type="journal article" date="2014" name="Genome Announc.">
        <title>Draft genome sequence of the pathogenic fungus Scedosporium apiospermum.</title>
        <authorList>
            <person name="Vandeputte P."/>
            <person name="Ghamrawi S."/>
            <person name="Rechenmann M."/>
            <person name="Iltis A."/>
            <person name="Giraud S."/>
            <person name="Fleury M."/>
            <person name="Thornton C."/>
            <person name="Delhaes L."/>
            <person name="Meyer W."/>
            <person name="Papon N."/>
            <person name="Bouchara J.P."/>
        </authorList>
    </citation>
    <scope>NUCLEOTIDE SEQUENCE [LARGE SCALE GENOMIC DNA]</scope>
    <source>
        <strain evidence="9 10">IHEM 14462</strain>
    </source>
</reference>
<feature type="region of interest" description="Disordered" evidence="5">
    <location>
        <begin position="29"/>
        <end position="98"/>
    </location>
</feature>
<feature type="compositionally biased region" description="Polar residues" evidence="5">
    <location>
        <begin position="500"/>
        <end position="513"/>
    </location>
</feature>
<dbReference type="AlphaFoldDB" id="A0A084GBX7"/>
<evidence type="ECO:0000256" key="1">
    <source>
        <dbReference type="ARBA" id="ARBA00004141"/>
    </source>
</evidence>
<proteinExistence type="predicted"/>
<dbReference type="GeneID" id="27722034"/>
<keyword evidence="10" id="KW-1185">Reference proteome</keyword>
<feature type="compositionally biased region" description="Low complexity" evidence="5">
    <location>
        <begin position="839"/>
        <end position="858"/>
    </location>
</feature>
<feature type="domain" description="TM7S3/TM198-like" evidence="8">
    <location>
        <begin position="122"/>
        <end position="325"/>
    </location>
</feature>
<feature type="compositionally biased region" description="Basic and acidic residues" evidence="5">
    <location>
        <begin position="356"/>
        <end position="376"/>
    </location>
</feature>
<dbReference type="GO" id="GO:0016020">
    <property type="term" value="C:membrane"/>
    <property type="evidence" value="ECO:0007669"/>
    <property type="project" value="UniProtKB-SubCell"/>
</dbReference>
<keyword evidence="3 6" id="KW-1133">Transmembrane helix</keyword>
<feature type="compositionally biased region" description="Basic and acidic residues" evidence="5">
    <location>
        <begin position="630"/>
        <end position="639"/>
    </location>
</feature>
<feature type="transmembrane region" description="Helical" evidence="6">
    <location>
        <begin position="226"/>
        <end position="245"/>
    </location>
</feature>
<gene>
    <name evidence="9" type="ORF">SAPIO_CDS2962</name>
</gene>
<evidence type="ECO:0000259" key="8">
    <source>
        <dbReference type="Pfam" id="PF13886"/>
    </source>
</evidence>
<keyword evidence="2 6" id="KW-0812">Transmembrane</keyword>
<feature type="transmembrane region" description="Helical" evidence="6">
    <location>
        <begin position="252"/>
        <end position="270"/>
    </location>
</feature>
<dbReference type="VEuPathDB" id="FungiDB:SAPIO_CDS2962"/>
<comment type="subcellular location">
    <subcellularLocation>
        <location evidence="1">Membrane</location>
        <topology evidence="1">Multi-pass membrane protein</topology>
    </subcellularLocation>
</comment>
<dbReference type="Pfam" id="PF13886">
    <property type="entry name" value="TM7S3_TM198"/>
    <property type="match status" value="1"/>
</dbReference>
<sequence>MLRRRPRLWAVLLCLFLCIQLATARPAGLVRRQDEVSPEPTLETTPRAPEPTKAVTDAPKDDEEPTPVASTKPTDEATPTTSETSAPTPTESSGIDDLFDSPIPEGQLPLQPRITPAYGLAGVLLLISGLVYNTIGIKNSWLQTFFSVTYLGNLAITVLILYVMTVPISDAIQGAYLVAIVLTGLILGAGATIFKELTEGLGCILGGFCVSMWLLTLVPGGLLPQTASKVIFIAAFSLGSFGFYFSHYTRDYAQIFLLAFAGATAAVLGIDCYSRAGYKEFWAYVWDLNEDLFPFNATTYPVTKGIRVEAAAIIILSVVGIISQLKLWRVIQERRAKKAAEKAEDERNLQAEEEAIGRQVEEANARDRRDWERVYGDGDGQTISSGNSGSGDLEKEKHMMQAAAALPVSSQASERAVGETEPLSEPAGNTPSNMPPEVPPKSEPPPLMAADPEGDAAKITVLVVPEEYPAPDRGSIRDPEEMAWVSNASQSPRTLHAPGDSSNRVSRSMTISPQPDVVPLPFQVTVNDIDGSEADRDTIGARSSLAGTFADDDEDIDHERPQSMRRSLVKRLSQGSMNLLHSLSHKSDRNLTGKDNNGSQEGLVNRRSLARTEDDNGSVAATVDIESVDDDRSTVRGETDQDIEITAELSGKDTTEPEGKPGVTELTEGVSALEVTSKPKSGTSEAGATLDLQVDEGNVSKKGKSTTSARSSQVVALTKDALPDPLSRTALKYRTNEWVKHSTSADVPEPDEIQLEDYPKSPSRVENENAAPVNVDELQLTAENGTPKPAQVMRAATATPRLSSHGGYEQGRLPIQRTPSSSLAVRPIPEEEPAMRSTNVSPSPEESRSVSRNSSSPPLGIPAVVPYANASTLLGQRESYLRNKTLGPYPAQGGVDYSVPLDRIPSEAGSVRNYSPHGSRSRTPDEDDMPLSQRRALIRQSSQHGQSATSLNNLRASSANYLAVPMTVDNIPFNSHQPQRVSSVPTAAVREAQLANFRQSVAADLRAGAPIVPSTGRESGLGGIYGGSSTSLNGPHGFGLGSSREDVHRTIEAQRAMMLREKEAEAQAREAERWERERNERAFEQMMRSGNLLDAHREAMRRLQGTAREK</sequence>
<feature type="compositionally biased region" description="Pro residues" evidence="5">
    <location>
        <begin position="433"/>
        <end position="447"/>
    </location>
</feature>
<feature type="chain" id="PRO_5001775617" description="TM7S3/TM198-like domain-containing protein" evidence="7">
    <location>
        <begin position="25"/>
        <end position="1110"/>
    </location>
</feature>
<accession>A0A084GBX7</accession>
<dbReference type="KEGG" id="sapo:SAPIO_CDS2962"/>
<dbReference type="Proteomes" id="UP000028545">
    <property type="component" value="Unassembled WGS sequence"/>
</dbReference>
<dbReference type="InterPro" id="IPR025256">
    <property type="entry name" value="TM7S3/TM198-like_dom"/>
</dbReference>
<feature type="transmembrane region" description="Helical" evidence="6">
    <location>
        <begin position="201"/>
        <end position="220"/>
    </location>
</feature>
<feature type="region of interest" description="Disordered" evidence="5">
    <location>
        <begin position="356"/>
        <end position="455"/>
    </location>
</feature>
<feature type="transmembrane region" description="Helical" evidence="6">
    <location>
        <begin position="147"/>
        <end position="168"/>
    </location>
</feature>